<sequence length="122" mass="14148">MHLFLSQFNDTVAFYYGEYGFLPLMYLNGFLGFFWLFFLFSKLPSVPFICWLGRNTLPVLALHLPAMSFIKAVLLFGFDTEISDGIFYYFLYTVIQILLLVPAIILLNKYFSQMVGVSKPKL</sequence>
<reference evidence="2 3" key="1">
    <citation type="journal article" date="2015" name="Microbes Environ.">
        <title>Distribution and evolution of nitrogen fixation genes in the phylum bacteroidetes.</title>
        <authorList>
            <person name="Inoue J."/>
            <person name="Oshima K."/>
            <person name="Suda W."/>
            <person name="Sakamoto M."/>
            <person name="Iino T."/>
            <person name="Noda S."/>
            <person name="Hongoh Y."/>
            <person name="Hattori M."/>
            <person name="Ohkuma M."/>
        </authorList>
    </citation>
    <scope>NUCLEOTIDE SEQUENCE [LARGE SCALE GENOMIC DNA]</scope>
    <source>
        <strain evidence="2">JCM 15548</strain>
    </source>
</reference>
<comment type="caution">
    <text evidence="2">The sequence shown here is derived from an EMBL/GenBank/DDBJ whole genome shotgun (WGS) entry which is preliminary data.</text>
</comment>
<keyword evidence="1" id="KW-1133">Transmembrane helix</keyword>
<keyword evidence="3" id="KW-1185">Reference proteome</keyword>
<proteinExistence type="predicted"/>
<feature type="transmembrane region" description="Helical" evidence="1">
    <location>
        <begin position="86"/>
        <end position="107"/>
    </location>
</feature>
<name>A0A0E9LWD9_9BACT</name>
<dbReference type="EMBL" id="BAZW01000007">
    <property type="protein sequence ID" value="GAO29190.1"/>
    <property type="molecule type" value="Genomic_DNA"/>
</dbReference>
<keyword evidence="1" id="KW-0812">Transmembrane</keyword>
<accession>A0A0E9LWD9</accession>
<gene>
    <name evidence="2" type="ORF">JCM15548_11355</name>
</gene>
<evidence type="ECO:0000256" key="1">
    <source>
        <dbReference type="SAM" id="Phobius"/>
    </source>
</evidence>
<feature type="transmembrane region" description="Helical" evidence="1">
    <location>
        <begin position="52"/>
        <end position="74"/>
    </location>
</feature>
<dbReference type="STRING" id="1236989.JCM15548_11355"/>
<evidence type="ECO:0000313" key="3">
    <source>
        <dbReference type="Proteomes" id="UP000032900"/>
    </source>
</evidence>
<dbReference type="Proteomes" id="UP000032900">
    <property type="component" value="Unassembled WGS sequence"/>
</dbReference>
<evidence type="ECO:0000313" key="2">
    <source>
        <dbReference type="EMBL" id="GAO29190.1"/>
    </source>
</evidence>
<feature type="transmembrane region" description="Helical" evidence="1">
    <location>
        <begin position="20"/>
        <end position="40"/>
    </location>
</feature>
<dbReference type="AlphaFoldDB" id="A0A0E9LWD9"/>
<protein>
    <submittedName>
        <fullName evidence="2">Uncharacterized protein</fullName>
    </submittedName>
</protein>
<keyword evidence="1" id="KW-0472">Membrane</keyword>
<organism evidence="2 3">
    <name type="scientific">Geofilum rubicundum JCM 15548</name>
    <dbReference type="NCBI Taxonomy" id="1236989"/>
    <lineage>
        <taxon>Bacteria</taxon>
        <taxon>Pseudomonadati</taxon>
        <taxon>Bacteroidota</taxon>
        <taxon>Bacteroidia</taxon>
        <taxon>Marinilabiliales</taxon>
        <taxon>Marinilabiliaceae</taxon>
        <taxon>Geofilum</taxon>
    </lineage>
</organism>